<dbReference type="OrthoDB" id="6147874at2759"/>
<proteinExistence type="predicted"/>
<feature type="domain" description="DNA2/NAM7 helicase helicase" evidence="1">
    <location>
        <begin position="79"/>
        <end position="160"/>
    </location>
</feature>
<evidence type="ECO:0008006" key="6">
    <source>
        <dbReference type="Google" id="ProtNLM"/>
    </source>
</evidence>
<dbReference type="GO" id="GO:0031048">
    <property type="term" value="P:regulatory ncRNA-mediated heterochromatin formation"/>
    <property type="evidence" value="ECO:0007669"/>
    <property type="project" value="TreeGrafter"/>
</dbReference>
<evidence type="ECO:0000259" key="3">
    <source>
        <dbReference type="Pfam" id="PF25396"/>
    </source>
</evidence>
<dbReference type="AlphaFoldDB" id="A0A9N9SD67"/>
<evidence type="ECO:0000259" key="2">
    <source>
        <dbReference type="Pfam" id="PF13087"/>
    </source>
</evidence>
<reference evidence="4" key="1">
    <citation type="submission" date="2022-01" db="EMBL/GenBank/DDBJ databases">
        <authorList>
            <person name="King R."/>
        </authorList>
    </citation>
    <scope>NUCLEOTIDE SEQUENCE</scope>
</reference>
<keyword evidence="5" id="KW-1185">Reference proteome</keyword>
<evidence type="ECO:0000313" key="4">
    <source>
        <dbReference type="EMBL" id="CAG9814752.1"/>
    </source>
</evidence>
<sequence length="607" mass="68895">MFGSLVCLTRDKFVNLLFAKIVKRDADMIKKGELVIGFDDHNNTDLNDYIIFGNSRVHQPEYMVGDNVYLRDWRVIRDLNGSQVTAFKAALSQEISVIQGPPGTGKTFLGLKIADTLLRNKEAWFNHTPMLVICYTNHALDQFLEGDHQQLRPTTADYKVETHYQMGVSLFERLVRNDVQCHTLNVQHRMRSEICSLIRPAIYAKLEDHEKKNSLVLRDVRISVLDNYQGEESDIILLSLVRNNAEMKNGFLKNTNRVCVALSRARNGLYIMGNIQQLCNDRESIWHQIKEKLVEQGALGETLELRCQIHDVITKVKKDEDFNKSPEGGCLRPCNASLPNCSHFCKIICHLENRGHEGYKCMEACGRSLCTRKPEKHICTLRVRGGCSTKDHSCRKFCYEECEPCTEQVMKHRTICTHVFKVACSSNVDTLICEKPCNRTLPCGHQCRKKCCDACGPCEVKVEKVIASCGHKVTVRCCQVPSRQDCREKCQRMLACGHACVDLCKMACTEKCEEMVACQRNSPCGHVIERIKCFEQGLPLDVQVLLKYCSVPCLVTLQCEHKCGGTCGQCFQGRVHARCQERCGVPMVCNHECPIPCREACRPCEKK</sequence>
<dbReference type="InterPro" id="IPR047187">
    <property type="entry name" value="SF1_C_Upf1"/>
</dbReference>
<dbReference type="InterPro" id="IPR027417">
    <property type="entry name" value="P-loop_NTPase"/>
</dbReference>
<dbReference type="SUPFAM" id="SSF52540">
    <property type="entry name" value="P-loop containing nucleoside triphosphate hydrolases"/>
    <property type="match status" value="1"/>
</dbReference>
<feature type="domain" description="DNA2/NAM7 helicase-like C-terminal" evidence="2">
    <location>
        <begin position="213"/>
        <end position="275"/>
    </location>
</feature>
<dbReference type="InterPro" id="IPR041679">
    <property type="entry name" value="DNA2/NAM7-like_C"/>
</dbReference>
<dbReference type="Gene3D" id="3.40.50.300">
    <property type="entry name" value="P-loop containing nucleotide triphosphate hydrolases"/>
    <property type="match status" value="2"/>
</dbReference>
<dbReference type="Pfam" id="PF25396">
    <property type="entry name" value="ZNFX1"/>
    <property type="match status" value="1"/>
</dbReference>
<dbReference type="PANTHER" id="PTHR10887">
    <property type="entry name" value="DNA2/NAM7 HELICASE FAMILY"/>
    <property type="match status" value="1"/>
</dbReference>
<feature type="domain" description="ZNFX1" evidence="3">
    <location>
        <begin position="1"/>
        <end position="45"/>
    </location>
</feature>
<dbReference type="Pfam" id="PF13087">
    <property type="entry name" value="AAA_12"/>
    <property type="match status" value="1"/>
</dbReference>
<dbReference type="Pfam" id="PF13086">
    <property type="entry name" value="AAA_11"/>
    <property type="match status" value="1"/>
</dbReference>
<dbReference type="GO" id="GO:0004386">
    <property type="term" value="F:helicase activity"/>
    <property type="evidence" value="ECO:0007669"/>
    <property type="project" value="InterPro"/>
</dbReference>
<protein>
    <recommendedName>
        <fullName evidence="6">NFX1-type zinc finger-containing protein 1</fullName>
    </recommendedName>
</protein>
<dbReference type="InterPro" id="IPR057373">
    <property type="entry name" value="ZNFX1"/>
</dbReference>
<reference evidence="4" key="2">
    <citation type="submission" date="2022-10" db="EMBL/GenBank/DDBJ databases">
        <authorList>
            <consortium name="ENA_rothamsted_submissions"/>
            <consortium name="culmorum"/>
            <person name="King R."/>
        </authorList>
    </citation>
    <scope>NUCLEOTIDE SEQUENCE</scope>
</reference>
<evidence type="ECO:0000259" key="1">
    <source>
        <dbReference type="Pfam" id="PF13086"/>
    </source>
</evidence>
<dbReference type="Proteomes" id="UP001153737">
    <property type="component" value="Chromosome 11"/>
</dbReference>
<dbReference type="EMBL" id="OU896717">
    <property type="protein sequence ID" value="CAG9814752.1"/>
    <property type="molecule type" value="Genomic_DNA"/>
</dbReference>
<dbReference type="CDD" id="cd18808">
    <property type="entry name" value="SF1_C_Upf1"/>
    <property type="match status" value="1"/>
</dbReference>
<dbReference type="InterPro" id="IPR045055">
    <property type="entry name" value="DNA2/NAM7-like"/>
</dbReference>
<gene>
    <name evidence="4" type="ORF">PHAECO_LOCUS2432</name>
</gene>
<dbReference type="GO" id="GO:0031380">
    <property type="term" value="C:nuclear RNA-directed RNA polymerase complex"/>
    <property type="evidence" value="ECO:0007669"/>
    <property type="project" value="TreeGrafter"/>
</dbReference>
<dbReference type="InterPro" id="IPR041677">
    <property type="entry name" value="DNA2/NAM7_AAA_11"/>
</dbReference>
<name>A0A9N9SD67_PHACE</name>
<accession>A0A9N9SD67</accession>
<evidence type="ECO:0000313" key="5">
    <source>
        <dbReference type="Proteomes" id="UP001153737"/>
    </source>
</evidence>
<dbReference type="PANTHER" id="PTHR10887:SF341">
    <property type="entry name" value="NFX1-TYPE ZINC FINGER-CONTAINING PROTEIN 1"/>
    <property type="match status" value="1"/>
</dbReference>
<organism evidence="4 5">
    <name type="scientific">Phaedon cochleariae</name>
    <name type="common">Mustard beetle</name>
    <dbReference type="NCBI Taxonomy" id="80249"/>
    <lineage>
        <taxon>Eukaryota</taxon>
        <taxon>Metazoa</taxon>
        <taxon>Ecdysozoa</taxon>
        <taxon>Arthropoda</taxon>
        <taxon>Hexapoda</taxon>
        <taxon>Insecta</taxon>
        <taxon>Pterygota</taxon>
        <taxon>Neoptera</taxon>
        <taxon>Endopterygota</taxon>
        <taxon>Coleoptera</taxon>
        <taxon>Polyphaga</taxon>
        <taxon>Cucujiformia</taxon>
        <taxon>Chrysomeloidea</taxon>
        <taxon>Chrysomelidae</taxon>
        <taxon>Chrysomelinae</taxon>
        <taxon>Chrysomelini</taxon>
        <taxon>Phaedon</taxon>
    </lineage>
</organism>